<dbReference type="InterPro" id="IPR004117">
    <property type="entry name" value="7tm6_olfct_rcpt"/>
</dbReference>
<evidence type="ECO:0000256" key="1">
    <source>
        <dbReference type="ARBA" id="ARBA00004651"/>
    </source>
</evidence>
<keyword evidence="4 10" id="KW-0812">Transmembrane</keyword>
<evidence type="ECO:0000313" key="11">
    <source>
        <dbReference type="EMBL" id="KAL1122110.1"/>
    </source>
</evidence>
<comment type="caution">
    <text evidence="11">The sequence shown here is derived from an EMBL/GenBank/DDBJ whole genome shotgun (WGS) entry which is preliminary data.</text>
</comment>
<dbReference type="Pfam" id="PF02949">
    <property type="entry name" value="7tm_6"/>
    <property type="match status" value="1"/>
</dbReference>
<evidence type="ECO:0000256" key="6">
    <source>
        <dbReference type="ARBA" id="ARBA00022989"/>
    </source>
</evidence>
<dbReference type="AlphaFoldDB" id="A0ABD0Y3W9"/>
<dbReference type="EMBL" id="JBFDAA010000014">
    <property type="protein sequence ID" value="KAL1122110.1"/>
    <property type="molecule type" value="Genomic_DNA"/>
</dbReference>
<accession>A0ABD0Y3W9</accession>
<evidence type="ECO:0008006" key="13">
    <source>
        <dbReference type="Google" id="ProtNLM"/>
    </source>
</evidence>
<evidence type="ECO:0000256" key="5">
    <source>
        <dbReference type="ARBA" id="ARBA00022725"/>
    </source>
</evidence>
<comment type="subcellular location">
    <subcellularLocation>
        <location evidence="1">Cell membrane</location>
        <topology evidence="1">Multi-pass membrane protein</topology>
    </subcellularLocation>
</comment>
<evidence type="ECO:0000256" key="8">
    <source>
        <dbReference type="ARBA" id="ARBA00023170"/>
    </source>
</evidence>
<evidence type="ECO:0000313" key="12">
    <source>
        <dbReference type="Proteomes" id="UP001558652"/>
    </source>
</evidence>
<proteinExistence type="predicted"/>
<keyword evidence="3" id="KW-0716">Sensory transduction</keyword>
<evidence type="ECO:0000256" key="2">
    <source>
        <dbReference type="ARBA" id="ARBA00022475"/>
    </source>
</evidence>
<dbReference type="GO" id="GO:0007165">
    <property type="term" value="P:signal transduction"/>
    <property type="evidence" value="ECO:0007669"/>
    <property type="project" value="UniProtKB-KW"/>
</dbReference>
<keyword evidence="2" id="KW-1003">Cell membrane</keyword>
<evidence type="ECO:0000256" key="7">
    <source>
        <dbReference type="ARBA" id="ARBA00023136"/>
    </source>
</evidence>
<dbReference type="GO" id="GO:0005886">
    <property type="term" value="C:plasma membrane"/>
    <property type="evidence" value="ECO:0007669"/>
    <property type="project" value="UniProtKB-SubCell"/>
</dbReference>
<reference evidence="11 12" key="1">
    <citation type="submission" date="2024-07" db="EMBL/GenBank/DDBJ databases">
        <title>Chromosome-level genome assembly of the water stick insect Ranatra chinensis (Heteroptera: Nepidae).</title>
        <authorList>
            <person name="Liu X."/>
        </authorList>
    </citation>
    <scope>NUCLEOTIDE SEQUENCE [LARGE SCALE GENOMIC DNA]</scope>
    <source>
        <strain evidence="11">Cailab_2021Rc</strain>
        <tissue evidence="11">Muscle</tissue>
    </source>
</reference>
<feature type="transmembrane region" description="Helical" evidence="10">
    <location>
        <begin position="183"/>
        <end position="205"/>
    </location>
</feature>
<dbReference type="GO" id="GO:0007608">
    <property type="term" value="P:sensory perception of smell"/>
    <property type="evidence" value="ECO:0007669"/>
    <property type="project" value="UniProtKB-KW"/>
</dbReference>
<keyword evidence="8" id="KW-0675">Receptor</keyword>
<keyword evidence="7 10" id="KW-0472">Membrane</keyword>
<evidence type="ECO:0000256" key="4">
    <source>
        <dbReference type="ARBA" id="ARBA00022692"/>
    </source>
</evidence>
<protein>
    <recommendedName>
        <fullName evidence="13">Odorant receptor</fullName>
    </recommendedName>
</protein>
<evidence type="ECO:0000256" key="9">
    <source>
        <dbReference type="ARBA" id="ARBA00023224"/>
    </source>
</evidence>
<feature type="transmembrane region" description="Helical" evidence="10">
    <location>
        <begin position="69"/>
        <end position="88"/>
    </location>
</feature>
<sequence>MDAVTTVEIIHWICVCTSDWLCSVTLILKSGRLLELAGLVAAPFGPDDEASRSVIARADRTVAGLSKKITVLVFVALAAALLKEPLFGTRKLPLYGWFPFPVTDWSQGYWVALIFQVSFALNICLCECAHMVIFVAFGLHLAARVRILRMSLRRLDQVTPQSITPCIEQHLAVLRYFDIFQEIYSYVLLTTALASALKSCTIGYLVTDPKTTSATTLSLIAILVPEMSTAVLYCWLGQIITDEGEKLREAVYGTMWYQQTGDGVSFKKTEIMMMQLRCAAPLTLSGRGLQNFSREGLAEILALSYSYFNMLTALRAKK</sequence>
<organism evidence="11 12">
    <name type="scientific">Ranatra chinensis</name>
    <dbReference type="NCBI Taxonomy" id="642074"/>
    <lineage>
        <taxon>Eukaryota</taxon>
        <taxon>Metazoa</taxon>
        <taxon>Ecdysozoa</taxon>
        <taxon>Arthropoda</taxon>
        <taxon>Hexapoda</taxon>
        <taxon>Insecta</taxon>
        <taxon>Pterygota</taxon>
        <taxon>Neoptera</taxon>
        <taxon>Paraneoptera</taxon>
        <taxon>Hemiptera</taxon>
        <taxon>Heteroptera</taxon>
        <taxon>Panheteroptera</taxon>
        <taxon>Nepomorpha</taxon>
        <taxon>Nepidae</taxon>
        <taxon>Ranatrinae</taxon>
        <taxon>Ranatra</taxon>
    </lineage>
</organism>
<gene>
    <name evidence="11" type="ORF">AAG570_003516</name>
</gene>
<keyword evidence="12" id="KW-1185">Reference proteome</keyword>
<dbReference type="PANTHER" id="PTHR21137">
    <property type="entry name" value="ODORANT RECEPTOR"/>
    <property type="match status" value="1"/>
</dbReference>
<evidence type="ECO:0000256" key="3">
    <source>
        <dbReference type="ARBA" id="ARBA00022606"/>
    </source>
</evidence>
<name>A0ABD0Y3W9_9HEMI</name>
<dbReference type="PANTHER" id="PTHR21137:SF35">
    <property type="entry name" value="ODORANT RECEPTOR 19A-RELATED"/>
    <property type="match status" value="1"/>
</dbReference>
<keyword evidence="5" id="KW-0552">Olfaction</keyword>
<evidence type="ECO:0000256" key="10">
    <source>
        <dbReference type="SAM" id="Phobius"/>
    </source>
</evidence>
<feature type="transmembrane region" description="Helical" evidence="10">
    <location>
        <begin position="217"/>
        <end position="236"/>
    </location>
</feature>
<keyword evidence="9" id="KW-0807">Transducer</keyword>
<keyword evidence="6 10" id="KW-1133">Transmembrane helix</keyword>
<feature type="transmembrane region" description="Helical" evidence="10">
    <location>
        <begin position="108"/>
        <end position="141"/>
    </location>
</feature>
<dbReference type="Proteomes" id="UP001558652">
    <property type="component" value="Unassembled WGS sequence"/>
</dbReference>